<dbReference type="Pfam" id="PF12894">
    <property type="entry name" value="ANAPC4_WD40"/>
    <property type="match status" value="1"/>
</dbReference>
<evidence type="ECO:0000313" key="4">
    <source>
        <dbReference type="WBParaSite" id="PSU_v2.g5895.t1"/>
    </source>
</evidence>
<dbReference type="PANTHER" id="PTHR46866">
    <property type="entry name" value="GH12955P"/>
    <property type="match status" value="1"/>
</dbReference>
<evidence type="ECO:0000259" key="2">
    <source>
        <dbReference type="PROSITE" id="PS50197"/>
    </source>
</evidence>
<keyword evidence="1" id="KW-0853">WD repeat</keyword>
<proteinExistence type="predicted"/>
<dbReference type="InterPro" id="IPR001680">
    <property type="entry name" value="WD40_rpt"/>
</dbReference>
<dbReference type="WBParaSite" id="PSU_v2.g5895.t1">
    <property type="protein sequence ID" value="PSU_v2.g5895.t1"/>
    <property type="gene ID" value="PSU_v2.g5895"/>
</dbReference>
<dbReference type="InterPro" id="IPR024977">
    <property type="entry name" value="Apc4-like_WD40_dom"/>
</dbReference>
<dbReference type="SMART" id="SM00320">
    <property type="entry name" value="WD40"/>
    <property type="match status" value="5"/>
</dbReference>
<evidence type="ECO:0000256" key="1">
    <source>
        <dbReference type="PROSITE-ProRule" id="PRU00221"/>
    </source>
</evidence>
<feature type="domain" description="BEACH" evidence="2">
    <location>
        <begin position="1"/>
        <end position="204"/>
    </location>
</feature>
<keyword evidence="3" id="KW-1185">Reference proteome</keyword>
<dbReference type="InterPro" id="IPR036372">
    <property type="entry name" value="BEACH_dom_sf"/>
</dbReference>
<dbReference type="InterPro" id="IPR036322">
    <property type="entry name" value="WD40_repeat_dom_sf"/>
</dbReference>
<name>A0A914YZH0_9BILA</name>
<dbReference type="Gene3D" id="2.130.10.10">
    <property type="entry name" value="YVTN repeat-like/Quinoprotein amine dehydrogenase"/>
    <property type="match status" value="2"/>
</dbReference>
<dbReference type="AlphaFoldDB" id="A0A914YZH0"/>
<dbReference type="PROSITE" id="PS50197">
    <property type="entry name" value="BEACH"/>
    <property type="match status" value="1"/>
</dbReference>
<dbReference type="Gene3D" id="1.10.1540.10">
    <property type="entry name" value="BEACH domain"/>
    <property type="match status" value="1"/>
</dbReference>
<dbReference type="SMART" id="SM01026">
    <property type="entry name" value="Beach"/>
    <property type="match status" value="1"/>
</dbReference>
<dbReference type="PROSITE" id="PS50294">
    <property type="entry name" value="WD_REPEATS_REGION"/>
    <property type="match status" value="1"/>
</dbReference>
<evidence type="ECO:0000313" key="3">
    <source>
        <dbReference type="Proteomes" id="UP000887577"/>
    </source>
</evidence>
<organism evidence="3 4">
    <name type="scientific">Panagrolaimus superbus</name>
    <dbReference type="NCBI Taxonomy" id="310955"/>
    <lineage>
        <taxon>Eukaryota</taxon>
        <taxon>Metazoa</taxon>
        <taxon>Ecdysozoa</taxon>
        <taxon>Nematoda</taxon>
        <taxon>Chromadorea</taxon>
        <taxon>Rhabditida</taxon>
        <taxon>Tylenchina</taxon>
        <taxon>Panagrolaimomorpha</taxon>
        <taxon>Panagrolaimoidea</taxon>
        <taxon>Panagrolaimidae</taxon>
        <taxon>Panagrolaimus</taxon>
    </lineage>
</organism>
<dbReference type="SUPFAM" id="SSF50978">
    <property type="entry name" value="WD40 repeat-like"/>
    <property type="match status" value="1"/>
</dbReference>
<sequence>MNRTKYRLTKGDTQLSMQYLKQKPSYHIPELLSDICFTVYRARQESKETLSKYVRAKWVPEEYPTSIARLYEWTPDECIPEFYEDPKIFKSIHQDMSDLQLPSFINSSEEFIKWHRNFLESEEISSTLHQWIDLTFGYKLSGKAAIDALNVHLNFIDPPGKEKFIGPVQLFTTPHPKRQFMTAEEDLTKSYSNPFDNSNIYCKKSKRFNKIDEDSSFTEMFKKILNFHHESNQYKRKSMQSIGITIIELVLSQHCRDLSPTASFEERFQRAQNILLTQSGEIPRYLLKPLQNLFSQDTIISLPIFTNPIDTYFNLSHNMIFIFEKLQQYHFNDSLMKISIKHGTLDCGDEYFRNKIYLLKDCIDIPNMGNLWLQFFVELIDYRRLAATACYHLLPKLAKYYKKEHLLKYVKNIQSLIDYRTPNIIKLLDTQFLLSLSMAFETQNFLEYFVPPILEMLIPTHDNLYKAVKEIVLWIARRYGPILTASAITSKLLCLLPLCFTEENQRKIIGTENSLSYEVVGDKQCKNVLNCLVEIAIMFGPAFITSQYLPFCADVFEQAKGRTIILPAWESAMIASAVCLKTIVDCLTDKQLMDQLELDEIFNPNFALLLLHIFSFTCGRQFTLSIIQNKDLILELEKKGDVSPVLPEISRRCEESLSPPASTILSSSLPHSYSSGNRLAMFTTGSGSNGSPSASFDSFQESCSLCVRVNDDSPTHLQGTWVDHFRAVITSTTSLIPFDQIQLGTFSGHSSTIKKIVVLDNENSFITASSDKTIKLWSLKNFVDVGTSQLCYDRHTKSIQDVIMLQSEGKIVSTDGTIHIWDPFCEKTLQKLNWQDNGIDLVANNLSVTGKHKFHISSHASTMIISYDIREMDWSNRIITCPPSESCQGVRTFSISPNGNLIASALSNGCVSVIDIRIGKFLGFAAVSDAEITQLEWLTNEMFVITSSDLTSKIFDITPQMRVIGRLIEPASIIYAPSLREYITVQPSNRFRFYADGEFRNEIKLHSDFIAGTVTAINYMNLNKMFLIGSNTGMIRLAC</sequence>
<dbReference type="Pfam" id="PF00400">
    <property type="entry name" value="WD40"/>
    <property type="match status" value="1"/>
</dbReference>
<reference evidence="4" key="1">
    <citation type="submission" date="2022-11" db="UniProtKB">
        <authorList>
            <consortium name="WormBaseParasite"/>
        </authorList>
    </citation>
    <scope>IDENTIFICATION</scope>
</reference>
<dbReference type="Proteomes" id="UP000887577">
    <property type="component" value="Unplaced"/>
</dbReference>
<dbReference type="InterPro" id="IPR000409">
    <property type="entry name" value="BEACH_dom"/>
</dbReference>
<dbReference type="PANTHER" id="PTHR46866:SF1">
    <property type="entry name" value="GH12955P"/>
    <property type="match status" value="1"/>
</dbReference>
<dbReference type="PROSITE" id="PS50082">
    <property type="entry name" value="WD_REPEATS_2"/>
    <property type="match status" value="1"/>
</dbReference>
<accession>A0A914YZH0</accession>
<dbReference type="Pfam" id="PF02138">
    <property type="entry name" value="Beach"/>
    <property type="match status" value="1"/>
</dbReference>
<protein>
    <submittedName>
        <fullName evidence="4">BEACH domain-containing protein</fullName>
    </submittedName>
</protein>
<feature type="repeat" description="WD" evidence="1">
    <location>
        <begin position="746"/>
        <end position="781"/>
    </location>
</feature>
<dbReference type="InterPro" id="IPR015943">
    <property type="entry name" value="WD40/YVTN_repeat-like_dom_sf"/>
</dbReference>
<dbReference type="SUPFAM" id="SSF81837">
    <property type="entry name" value="BEACH domain"/>
    <property type="match status" value="1"/>
</dbReference>